<gene>
    <name evidence="2" type="ORF">LTRI10_LOCUS44819</name>
</gene>
<dbReference type="Pfam" id="PF04979">
    <property type="entry name" value="IPP-2"/>
    <property type="match status" value="1"/>
</dbReference>
<dbReference type="InterPro" id="IPR007062">
    <property type="entry name" value="PPI-2"/>
</dbReference>
<keyword evidence="3" id="KW-1185">Reference proteome</keyword>
<feature type="compositionally biased region" description="Polar residues" evidence="1">
    <location>
        <begin position="82"/>
        <end position="91"/>
    </location>
</feature>
<dbReference type="GO" id="GO:0004864">
    <property type="term" value="F:protein phosphatase inhibitor activity"/>
    <property type="evidence" value="ECO:0007669"/>
    <property type="project" value="InterPro"/>
</dbReference>
<feature type="region of interest" description="Disordered" evidence="1">
    <location>
        <begin position="65"/>
        <end position="118"/>
    </location>
</feature>
<proteinExistence type="predicted"/>
<evidence type="ECO:0000256" key="1">
    <source>
        <dbReference type="SAM" id="MobiDB-lite"/>
    </source>
</evidence>
<feature type="compositionally biased region" description="Polar residues" evidence="1">
    <location>
        <begin position="104"/>
        <end position="118"/>
    </location>
</feature>
<dbReference type="GO" id="GO:0009966">
    <property type="term" value="P:regulation of signal transduction"/>
    <property type="evidence" value="ECO:0007669"/>
    <property type="project" value="InterPro"/>
</dbReference>
<evidence type="ECO:0000313" key="2">
    <source>
        <dbReference type="EMBL" id="CAL1405008.1"/>
    </source>
</evidence>
<accession>A0AAV2G5E8</accession>
<organism evidence="2 3">
    <name type="scientific">Linum trigynum</name>
    <dbReference type="NCBI Taxonomy" id="586398"/>
    <lineage>
        <taxon>Eukaryota</taxon>
        <taxon>Viridiplantae</taxon>
        <taxon>Streptophyta</taxon>
        <taxon>Embryophyta</taxon>
        <taxon>Tracheophyta</taxon>
        <taxon>Spermatophyta</taxon>
        <taxon>Magnoliopsida</taxon>
        <taxon>eudicotyledons</taxon>
        <taxon>Gunneridae</taxon>
        <taxon>Pentapetalae</taxon>
        <taxon>rosids</taxon>
        <taxon>fabids</taxon>
        <taxon>Malpighiales</taxon>
        <taxon>Linaceae</taxon>
        <taxon>Linum</taxon>
    </lineage>
</organism>
<name>A0AAV2G5E8_9ROSI</name>
<dbReference type="EMBL" id="OZ034821">
    <property type="protein sequence ID" value="CAL1405008.1"/>
    <property type="molecule type" value="Genomic_DNA"/>
</dbReference>
<sequence length="118" mass="13078">MMQVVSTCTFVSRIIPSQFDCIFSLSKILPDSETDRKAYFRELRRAHYDEFRKVKELRRKGSFLEDEEAEENGHAKAKENNGGCSNSTSAVTAGVRDIDIQEDATASTSSHPAANGSS</sequence>
<dbReference type="AlphaFoldDB" id="A0AAV2G5E8"/>
<dbReference type="Proteomes" id="UP001497516">
    <property type="component" value="Chromosome 8"/>
</dbReference>
<evidence type="ECO:0000313" key="3">
    <source>
        <dbReference type="Proteomes" id="UP001497516"/>
    </source>
</evidence>
<reference evidence="2 3" key="1">
    <citation type="submission" date="2024-04" db="EMBL/GenBank/DDBJ databases">
        <authorList>
            <person name="Fracassetti M."/>
        </authorList>
    </citation>
    <scope>NUCLEOTIDE SEQUENCE [LARGE SCALE GENOMIC DNA]</scope>
</reference>
<protein>
    <submittedName>
        <fullName evidence="2">Uncharacterized protein</fullName>
    </submittedName>
</protein>